<organism evidence="1 2">
    <name type="scientific">Favolaschia claudopus</name>
    <dbReference type="NCBI Taxonomy" id="2862362"/>
    <lineage>
        <taxon>Eukaryota</taxon>
        <taxon>Fungi</taxon>
        <taxon>Dikarya</taxon>
        <taxon>Basidiomycota</taxon>
        <taxon>Agaricomycotina</taxon>
        <taxon>Agaricomycetes</taxon>
        <taxon>Agaricomycetidae</taxon>
        <taxon>Agaricales</taxon>
        <taxon>Marasmiineae</taxon>
        <taxon>Mycenaceae</taxon>
        <taxon>Favolaschia</taxon>
    </lineage>
</organism>
<protein>
    <recommendedName>
        <fullName evidence="3">Transposase</fullName>
    </recommendedName>
</protein>
<sequence>MVNRHISEDFKVRALWLLDNGYMTEEVCDILGVSQRSIGCWRANVRNYGSVIPPHVPLQGRPRGSQWNPNRVCT</sequence>
<dbReference type="InterPro" id="IPR009057">
    <property type="entry name" value="Homeodomain-like_sf"/>
</dbReference>
<evidence type="ECO:0008006" key="3">
    <source>
        <dbReference type="Google" id="ProtNLM"/>
    </source>
</evidence>
<dbReference type="SUPFAM" id="SSF46689">
    <property type="entry name" value="Homeodomain-like"/>
    <property type="match status" value="1"/>
</dbReference>
<name>A0AAW0A8G0_9AGAR</name>
<accession>A0AAW0A8G0</accession>
<dbReference type="AlphaFoldDB" id="A0AAW0A8G0"/>
<dbReference type="EMBL" id="JAWWNJ010000079">
    <property type="protein sequence ID" value="KAK7002487.1"/>
    <property type="molecule type" value="Genomic_DNA"/>
</dbReference>
<dbReference type="Proteomes" id="UP001362999">
    <property type="component" value="Unassembled WGS sequence"/>
</dbReference>
<dbReference type="Pfam" id="PF13384">
    <property type="entry name" value="HTH_23"/>
    <property type="match status" value="1"/>
</dbReference>
<keyword evidence="2" id="KW-1185">Reference proteome</keyword>
<gene>
    <name evidence="1" type="ORF">R3P38DRAFT_1734943</name>
</gene>
<evidence type="ECO:0000313" key="1">
    <source>
        <dbReference type="EMBL" id="KAK7002487.1"/>
    </source>
</evidence>
<comment type="caution">
    <text evidence="1">The sequence shown here is derived from an EMBL/GenBank/DDBJ whole genome shotgun (WGS) entry which is preliminary data.</text>
</comment>
<proteinExistence type="predicted"/>
<reference evidence="1 2" key="1">
    <citation type="journal article" date="2024" name="J Genomics">
        <title>Draft genome sequencing and assembly of Favolaschia claudopus CIRM-BRFM 2984 isolated from oak limbs.</title>
        <authorList>
            <person name="Navarro D."/>
            <person name="Drula E."/>
            <person name="Chaduli D."/>
            <person name="Cazenave R."/>
            <person name="Ahrendt S."/>
            <person name="Wang J."/>
            <person name="Lipzen A."/>
            <person name="Daum C."/>
            <person name="Barry K."/>
            <person name="Grigoriev I.V."/>
            <person name="Favel A."/>
            <person name="Rosso M.N."/>
            <person name="Martin F."/>
        </authorList>
    </citation>
    <scope>NUCLEOTIDE SEQUENCE [LARGE SCALE GENOMIC DNA]</scope>
    <source>
        <strain evidence="1 2">CIRM-BRFM 2984</strain>
    </source>
</reference>
<evidence type="ECO:0000313" key="2">
    <source>
        <dbReference type="Proteomes" id="UP001362999"/>
    </source>
</evidence>